<comment type="caution">
    <text evidence="2">The sequence shown here is derived from an EMBL/GenBank/DDBJ whole genome shotgun (WGS) entry which is preliminary data.</text>
</comment>
<organism evidence="2 3">
    <name type="scientific">Marasmius oreades</name>
    <name type="common">fairy-ring Marasmius</name>
    <dbReference type="NCBI Taxonomy" id="181124"/>
    <lineage>
        <taxon>Eukaryota</taxon>
        <taxon>Fungi</taxon>
        <taxon>Dikarya</taxon>
        <taxon>Basidiomycota</taxon>
        <taxon>Agaricomycotina</taxon>
        <taxon>Agaricomycetes</taxon>
        <taxon>Agaricomycetidae</taxon>
        <taxon>Agaricales</taxon>
        <taxon>Marasmiineae</taxon>
        <taxon>Marasmiaceae</taxon>
        <taxon>Marasmius</taxon>
    </lineage>
</organism>
<dbReference type="EMBL" id="CM032191">
    <property type="protein sequence ID" value="KAG7085853.1"/>
    <property type="molecule type" value="Genomic_DNA"/>
</dbReference>
<name>A0A9P7RMG2_9AGAR</name>
<reference evidence="2" key="1">
    <citation type="journal article" date="2021" name="Genome Biol. Evol.">
        <title>The assembled and annotated genome of the fairy-ring fungus Marasmius oreades.</title>
        <authorList>
            <person name="Hiltunen M."/>
            <person name="Ament-Velasquez S.L."/>
            <person name="Johannesson H."/>
        </authorList>
    </citation>
    <scope>NUCLEOTIDE SEQUENCE</scope>
    <source>
        <strain evidence="2">03SP1</strain>
    </source>
</reference>
<proteinExistence type="predicted"/>
<keyword evidence="3" id="KW-1185">Reference proteome</keyword>
<accession>A0A9P7RMG2</accession>
<evidence type="ECO:0000313" key="3">
    <source>
        <dbReference type="Proteomes" id="UP001049176"/>
    </source>
</evidence>
<feature type="region of interest" description="Disordered" evidence="1">
    <location>
        <begin position="80"/>
        <end position="107"/>
    </location>
</feature>
<dbReference type="KEGG" id="more:E1B28_003389"/>
<evidence type="ECO:0000256" key="1">
    <source>
        <dbReference type="SAM" id="MobiDB-lite"/>
    </source>
</evidence>
<feature type="compositionally biased region" description="Basic and acidic residues" evidence="1">
    <location>
        <begin position="91"/>
        <end position="104"/>
    </location>
</feature>
<evidence type="ECO:0000313" key="2">
    <source>
        <dbReference type="EMBL" id="KAG7085853.1"/>
    </source>
</evidence>
<dbReference type="Proteomes" id="UP001049176">
    <property type="component" value="Chromosome 11"/>
</dbReference>
<dbReference type="AlphaFoldDB" id="A0A9P7RMG2"/>
<sequence>MPPSSRLRHPISVNTLRSTTRAREASPASSPPSPIYVLPSIPFTGGLLYSPPSSPHDSTHTINTITKRCVSHSISKVSLPDQTSISSPVAHVHDHKTPESEKRSVQPQKCPILSRTSDEVSLRSVLRHSTADGLGDVGRTNTLDVNRREESAERLKSHTLVARVKDNSCYPTTITLTVFRILGDCSEATEVLIDTGRERWVNVKGIGNGNNRV</sequence>
<dbReference type="RefSeq" id="XP_043002324.1">
    <property type="nucleotide sequence ID" value="XM_043160368.1"/>
</dbReference>
<dbReference type="GeneID" id="66072465"/>
<feature type="region of interest" description="Disordered" evidence="1">
    <location>
        <begin position="1"/>
        <end position="36"/>
    </location>
</feature>
<protein>
    <submittedName>
        <fullName evidence="2">Uncharacterized protein</fullName>
    </submittedName>
</protein>
<gene>
    <name evidence="2" type="ORF">E1B28_003389</name>
</gene>